<dbReference type="CDD" id="cd07516">
    <property type="entry name" value="HAD_Pase"/>
    <property type="match status" value="1"/>
</dbReference>
<protein>
    <submittedName>
        <fullName evidence="1">Cof-type HAD-IIB family hydrolase</fullName>
    </submittedName>
</protein>
<proteinExistence type="predicted"/>
<keyword evidence="1" id="KW-0378">Hydrolase</keyword>
<dbReference type="SFLD" id="SFLDG01140">
    <property type="entry name" value="C2.B:_Phosphomannomutase_and_P"/>
    <property type="match status" value="1"/>
</dbReference>
<dbReference type="SFLD" id="SFLDS00003">
    <property type="entry name" value="Haloacid_Dehalogenase"/>
    <property type="match status" value="1"/>
</dbReference>
<dbReference type="Pfam" id="PF08282">
    <property type="entry name" value="Hydrolase_3"/>
    <property type="match status" value="1"/>
</dbReference>
<keyword evidence="2" id="KW-1185">Reference proteome</keyword>
<dbReference type="SFLD" id="SFLDG01144">
    <property type="entry name" value="C2.B.4:_PGP_Like"/>
    <property type="match status" value="1"/>
</dbReference>
<comment type="caution">
    <text evidence="1">The sequence shown here is derived from an EMBL/GenBank/DDBJ whole genome shotgun (WGS) entry which is preliminary data.</text>
</comment>
<dbReference type="NCBIfam" id="TIGR01484">
    <property type="entry name" value="HAD-SF-IIB"/>
    <property type="match status" value="1"/>
</dbReference>
<dbReference type="Gene3D" id="3.40.50.1000">
    <property type="entry name" value="HAD superfamily/HAD-like"/>
    <property type="match status" value="1"/>
</dbReference>
<gene>
    <name evidence="1" type="ORF">PJ311_12355</name>
</gene>
<dbReference type="Proteomes" id="UP001211894">
    <property type="component" value="Unassembled WGS sequence"/>
</dbReference>
<dbReference type="RefSeq" id="WP_271341222.1">
    <property type="nucleotide sequence ID" value="NZ_JAQKAB010000008.1"/>
</dbReference>
<dbReference type="InterPro" id="IPR023214">
    <property type="entry name" value="HAD_sf"/>
</dbReference>
<dbReference type="SUPFAM" id="SSF56784">
    <property type="entry name" value="HAD-like"/>
    <property type="match status" value="1"/>
</dbReference>
<dbReference type="GO" id="GO:0016787">
    <property type="term" value="F:hydrolase activity"/>
    <property type="evidence" value="ECO:0007669"/>
    <property type="project" value="UniProtKB-KW"/>
</dbReference>
<dbReference type="PANTHER" id="PTHR10000:SF55">
    <property type="entry name" value="5-AMINO-6-(5-PHOSPHO-D-RIBITYLAMINO)URACIL PHOSPHATASE YCSE"/>
    <property type="match status" value="1"/>
</dbReference>
<dbReference type="InterPro" id="IPR006379">
    <property type="entry name" value="HAD-SF_hydro_IIB"/>
</dbReference>
<dbReference type="InterPro" id="IPR000150">
    <property type="entry name" value="Cof"/>
</dbReference>
<dbReference type="Gene3D" id="3.30.1240.10">
    <property type="match status" value="1"/>
</dbReference>
<evidence type="ECO:0000313" key="2">
    <source>
        <dbReference type="Proteomes" id="UP001211894"/>
    </source>
</evidence>
<name>A0ABT4X508_9BACI</name>
<dbReference type="InterPro" id="IPR036412">
    <property type="entry name" value="HAD-like_sf"/>
</dbReference>
<dbReference type="NCBIfam" id="TIGR00099">
    <property type="entry name" value="Cof-subfamily"/>
    <property type="match status" value="1"/>
</dbReference>
<dbReference type="PROSITE" id="PS01229">
    <property type="entry name" value="COF_2"/>
    <property type="match status" value="1"/>
</dbReference>
<reference evidence="1 2" key="1">
    <citation type="submission" date="2023-01" db="EMBL/GenBank/DDBJ databases">
        <title>Bacillus changyiensis sp. nov., isolated from a coastal deposit.</title>
        <authorList>
            <person name="Xiao G."/>
            <person name="Lai Q."/>
            <person name="Hu Z."/>
            <person name="Shao Z."/>
        </authorList>
    </citation>
    <scope>NUCLEOTIDE SEQUENCE [LARGE SCALE GENOMIC DNA]</scope>
    <source>
        <strain evidence="1 2">CLL-7-23</strain>
    </source>
</reference>
<dbReference type="PROSITE" id="PS01228">
    <property type="entry name" value="COF_1"/>
    <property type="match status" value="1"/>
</dbReference>
<sequence>MKLIAIDMDGTLLSEDGTISDTNIESLLAAEKKGHRIAICSGRSHHDILQILEHYQLKASIISGNGGMIYHNRLLKQLILPHGTVEELIEIIQNECLLCELYTDKGIIIKKNDRHILEDELAKQERLDPVTAAIYKREMKNLFAQKQIHFVNHFHEVDLFTLPIYKINAISYRKEKQDILLTELNKHHDLSMTSGSLGAIEIGHAQTNKGFGLTFLANFFTIPLKHTVAIGDNFNDIPMFETAGISIAMGNAHQSVKACATYVTDDHHHNGVAKALKDYVLF</sequence>
<dbReference type="PANTHER" id="PTHR10000">
    <property type="entry name" value="PHOSPHOSERINE PHOSPHATASE"/>
    <property type="match status" value="1"/>
</dbReference>
<accession>A0ABT4X508</accession>
<dbReference type="EMBL" id="JAQKAB010000008">
    <property type="protein sequence ID" value="MDA7027380.1"/>
    <property type="molecule type" value="Genomic_DNA"/>
</dbReference>
<organism evidence="1 2">
    <name type="scientific">Bacillus changyiensis</name>
    <dbReference type="NCBI Taxonomy" id="3004103"/>
    <lineage>
        <taxon>Bacteria</taxon>
        <taxon>Bacillati</taxon>
        <taxon>Bacillota</taxon>
        <taxon>Bacilli</taxon>
        <taxon>Bacillales</taxon>
        <taxon>Bacillaceae</taxon>
        <taxon>Bacillus</taxon>
    </lineage>
</organism>
<evidence type="ECO:0000313" key="1">
    <source>
        <dbReference type="EMBL" id="MDA7027380.1"/>
    </source>
</evidence>